<proteinExistence type="predicted"/>
<comment type="caution">
    <text evidence="1">The sequence shown here is derived from an EMBL/GenBank/DDBJ whole genome shotgun (WGS) entry which is preliminary data.</text>
</comment>
<sequence>MIYVNHELVRTIDVASDKSAQKRLKITENKVKTDQLSFVYELNLESPTKKWTEKFTEESIKIAPASLGKCCFYTYFLPEMSLTSWSSFAWY</sequence>
<dbReference type="RefSeq" id="WP_172355402.1">
    <property type="nucleotide sequence ID" value="NZ_BLLH01000002.1"/>
</dbReference>
<name>A0A6A0B750_9LACT</name>
<keyword evidence="2" id="KW-1185">Reference proteome</keyword>
<accession>A0A6A0B750</accession>
<protein>
    <submittedName>
        <fullName evidence="1">Uncharacterized protein</fullName>
    </submittedName>
</protein>
<evidence type="ECO:0000313" key="2">
    <source>
        <dbReference type="Proteomes" id="UP000475928"/>
    </source>
</evidence>
<dbReference type="AlphaFoldDB" id="A0A6A0B750"/>
<dbReference type="EMBL" id="BLLH01000002">
    <property type="protein sequence ID" value="GFH40134.1"/>
    <property type="molecule type" value="Genomic_DNA"/>
</dbReference>
<evidence type="ECO:0000313" key="1">
    <source>
        <dbReference type="EMBL" id="GFH40134.1"/>
    </source>
</evidence>
<dbReference type="Proteomes" id="UP000475928">
    <property type="component" value="Unassembled WGS sequence"/>
</dbReference>
<reference evidence="1 2" key="1">
    <citation type="submission" date="2020-02" db="EMBL/GenBank/DDBJ databases">
        <title>Draft genome sequence of Lactococcus sp. Hs20B0-1.</title>
        <authorList>
            <person name="Noda S."/>
            <person name="Yuki M."/>
            <person name="Ohkuma M."/>
        </authorList>
    </citation>
    <scope>NUCLEOTIDE SEQUENCE [LARGE SCALE GENOMIC DNA]</scope>
    <source>
        <strain evidence="1 2">Hs20B0-1</strain>
    </source>
</reference>
<gene>
    <name evidence="1" type="ORF">Hs20B_05320</name>
</gene>
<organism evidence="1 2">
    <name type="scientific">Pseudolactococcus insecticola</name>
    <dbReference type="NCBI Taxonomy" id="2709158"/>
    <lineage>
        <taxon>Bacteria</taxon>
        <taxon>Bacillati</taxon>
        <taxon>Bacillota</taxon>
        <taxon>Bacilli</taxon>
        <taxon>Lactobacillales</taxon>
        <taxon>Streptococcaceae</taxon>
        <taxon>Pseudolactococcus</taxon>
    </lineage>
</organism>